<dbReference type="PROSITE" id="PS50987">
    <property type="entry name" value="HTH_ARSR_2"/>
    <property type="match status" value="1"/>
</dbReference>
<dbReference type="PRINTS" id="PR00778">
    <property type="entry name" value="HTHARSR"/>
</dbReference>
<dbReference type="InterPro" id="IPR036388">
    <property type="entry name" value="WH-like_DNA-bd_sf"/>
</dbReference>
<dbReference type="SUPFAM" id="SSF46785">
    <property type="entry name" value="Winged helix' DNA-binding domain"/>
    <property type="match status" value="1"/>
</dbReference>
<comment type="caution">
    <text evidence="2">The sequence shown here is derived from an EMBL/GenBank/DDBJ whole genome shotgun (WGS) entry which is preliminary data.</text>
</comment>
<sequence length="110" mass="12196">MVRQSRSDMDSVFGALADPTRRAILARLSQGDATVSELSEPHDMSLAAVSRHIHVLADAGLMSRVREGKRIRCRLNAQPLREATSWLAGYQAFWDQTLDALGEFLEGKDV</sequence>
<dbReference type="SMART" id="SM00418">
    <property type="entry name" value="HTH_ARSR"/>
    <property type="match status" value="1"/>
</dbReference>
<dbReference type="PANTHER" id="PTHR38600">
    <property type="entry name" value="TRANSCRIPTIONAL REGULATORY PROTEIN"/>
    <property type="match status" value="1"/>
</dbReference>
<dbReference type="CDD" id="cd00090">
    <property type="entry name" value="HTH_ARSR"/>
    <property type="match status" value="1"/>
</dbReference>
<dbReference type="NCBIfam" id="NF033788">
    <property type="entry name" value="HTH_metalloreg"/>
    <property type="match status" value="1"/>
</dbReference>
<proteinExistence type="predicted"/>
<reference evidence="2 3" key="1">
    <citation type="submission" date="2019-06" db="EMBL/GenBank/DDBJ databases">
        <title>Whole genome sequence for Rhodospirillaceae sp. R148.</title>
        <authorList>
            <person name="Wang G."/>
        </authorList>
    </citation>
    <scope>NUCLEOTIDE SEQUENCE [LARGE SCALE GENOMIC DNA]</scope>
    <source>
        <strain evidence="2 3">R148</strain>
    </source>
</reference>
<gene>
    <name evidence="2" type="ORF">FKG95_27680</name>
</gene>
<protein>
    <submittedName>
        <fullName evidence="2">Helix-turn-helix transcriptional regulator</fullName>
    </submittedName>
</protein>
<evidence type="ECO:0000259" key="1">
    <source>
        <dbReference type="PROSITE" id="PS50987"/>
    </source>
</evidence>
<name>A0A545T0C4_9PROT</name>
<dbReference type="PANTHER" id="PTHR38600:SF2">
    <property type="entry name" value="SLL0088 PROTEIN"/>
    <property type="match status" value="1"/>
</dbReference>
<evidence type="ECO:0000313" key="3">
    <source>
        <dbReference type="Proteomes" id="UP000315252"/>
    </source>
</evidence>
<dbReference type="AlphaFoldDB" id="A0A545T0C4"/>
<dbReference type="OrthoDB" id="7210994at2"/>
<dbReference type="Gene3D" id="1.10.10.10">
    <property type="entry name" value="Winged helix-like DNA-binding domain superfamily/Winged helix DNA-binding domain"/>
    <property type="match status" value="1"/>
</dbReference>
<dbReference type="Pfam" id="PF12840">
    <property type="entry name" value="HTH_20"/>
    <property type="match status" value="1"/>
</dbReference>
<accession>A0A545T0C4</accession>
<evidence type="ECO:0000313" key="2">
    <source>
        <dbReference type="EMBL" id="TQV70662.1"/>
    </source>
</evidence>
<dbReference type="InterPro" id="IPR011991">
    <property type="entry name" value="ArsR-like_HTH"/>
</dbReference>
<dbReference type="GO" id="GO:0003700">
    <property type="term" value="F:DNA-binding transcription factor activity"/>
    <property type="evidence" value="ECO:0007669"/>
    <property type="project" value="InterPro"/>
</dbReference>
<organism evidence="2 3">
    <name type="scientific">Denitrobaculum tricleocarpae</name>
    <dbReference type="NCBI Taxonomy" id="2591009"/>
    <lineage>
        <taxon>Bacteria</taxon>
        <taxon>Pseudomonadati</taxon>
        <taxon>Pseudomonadota</taxon>
        <taxon>Alphaproteobacteria</taxon>
        <taxon>Rhodospirillales</taxon>
        <taxon>Rhodospirillaceae</taxon>
        <taxon>Denitrobaculum</taxon>
    </lineage>
</organism>
<dbReference type="InterPro" id="IPR001845">
    <property type="entry name" value="HTH_ArsR_DNA-bd_dom"/>
</dbReference>
<feature type="domain" description="HTH arsR-type" evidence="1">
    <location>
        <begin position="1"/>
        <end position="95"/>
    </location>
</feature>
<keyword evidence="3" id="KW-1185">Reference proteome</keyword>
<dbReference type="EMBL" id="VHSH01000016">
    <property type="protein sequence ID" value="TQV70662.1"/>
    <property type="molecule type" value="Genomic_DNA"/>
</dbReference>
<dbReference type="InterPro" id="IPR036390">
    <property type="entry name" value="WH_DNA-bd_sf"/>
</dbReference>
<dbReference type="Proteomes" id="UP000315252">
    <property type="component" value="Unassembled WGS sequence"/>
</dbReference>